<dbReference type="GO" id="GO:0016836">
    <property type="term" value="F:hydro-lyase activity"/>
    <property type="evidence" value="ECO:0007669"/>
    <property type="project" value="InterPro"/>
</dbReference>
<dbReference type="InterPro" id="IPR000573">
    <property type="entry name" value="AconitaseA/IPMdHydase_ssu_swvl"/>
</dbReference>
<reference evidence="7 8" key="1">
    <citation type="submission" date="2017-02" db="EMBL/GenBank/DDBJ databases">
        <title>The new phylogeny of genus Mycobacterium.</title>
        <authorList>
            <person name="Tortoli E."/>
            <person name="Trovato A."/>
            <person name="Cirillo D.M."/>
        </authorList>
    </citation>
    <scope>NUCLEOTIDE SEQUENCE [LARGE SCALE GENOMIC DNA]</scope>
    <source>
        <strain evidence="7 8">DSM 45057</strain>
    </source>
</reference>
<name>A0A1X0A7S8_MYCAN</name>
<dbReference type="PANTHER" id="PTHR43345">
    <property type="entry name" value="3-ISOPROPYLMALATE DEHYDRATASE SMALL SUBUNIT 2-RELATED-RELATED"/>
    <property type="match status" value="1"/>
</dbReference>
<evidence type="ECO:0000256" key="5">
    <source>
        <dbReference type="ARBA" id="ARBA00033368"/>
    </source>
</evidence>
<proteinExistence type="inferred from homology"/>
<accession>A0A1X0A7S8</accession>
<dbReference type="RefSeq" id="WP_083111433.1">
    <property type="nucleotide sequence ID" value="NZ_JACKTS010000014.1"/>
</dbReference>
<evidence type="ECO:0000313" key="8">
    <source>
        <dbReference type="Proteomes" id="UP000192284"/>
    </source>
</evidence>
<evidence type="ECO:0000256" key="3">
    <source>
        <dbReference type="ARBA" id="ARBA00023239"/>
    </source>
</evidence>
<sequence length="174" mass="19414">MKELNPLHPVRGRAWVFGDDVNTDVIHPPSFFSLDREVVKRGLFHEFNPELQPAIVPGDMIIGGRNFGCGSSRETSIQSLLLNRIAAIVAVDFARIFYRSATNNALPCVSFADPADRHRIKAGQRIELDFDTWTLHTDADDHIALEPPGAFVQRIWRAGGLLEILDKREKIGSG</sequence>
<evidence type="ECO:0000256" key="1">
    <source>
        <dbReference type="ARBA" id="ARBA00009869"/>
    </source>
</evidence>
<evidence type="ECO:0000313" key="7">
    <source>
        <dbReference type="EMBL" id="ORA25938.1"/>
    </source>
</evidence>
<dbReference type="Pfam" id="PF00694">
    <property type="entry name" value="Aconitase_C"/>
    <property type="match status" value="1"/>
</dbReference>
<dbReference type="InterPro" id="IPR011827">
    <property type="entry name" value="LeuD_type2/HacB/DmdB"/>
</dbReference>
<evidence type="ECO:0000256" key="4">
    <source>
        <dbReference type="ARBA" id="ARBA00031631"/>
    </source>
</evidence>
<protein>
    <recommendedName>
        <fullName evidence="2">3-isopropylmalate dehydratase small subunit</fullName>
    </recommendedName>
    <alternativeName>
        <fullName evidence="4">Alpha-IPM isomerase</fullName>
    </alternativeName>
    <alternativeName>
        <fullName evidence="5">Isopropylmalate isomerase</fullName>
    </alternativeName>
</protein>
<dbReference type="PANTHER" id="PTHR43345:SF2">
    <property type="entry name" value="3-ISOPROPYLMALATE DEHYDRATASE SMALL SUBUNIT 1"/>
    <property type="match status" value="1"/>
</dbReference>
<dbReference type="AlphaFoldDB" id="A0A1X0A7S8"/>
<evidence type="ECO:0000256" key="2">
    <source>
        <dbReference type="ARBA" id="ARBA00017233"/>
    </source>
</evidence>
<dbReference type="InterPro" id="IPR015928">
    <property type="entry name" value="Aconitase/3IPM_dehydase_swvl"/>
</dbReference>
<organism evidence="7 8">
    <name type="scientific">Mycobacterium angelicum</name>
    <dbReference type="NCBI Taxonomy" id="470074"/>
    <lineage>
        <taxon>Bacteria</taxon>
        <taxon>Bacillati</taxon>
        <taxon>Actinomycetota</taxon>
        <taxon>Actinomycetes</taxon>
        <taxon>Mycobacteriales</taxon>
        <taxon>Mycobacteriaceae</taxon>
        <taxon>Mycobacterium</taxon>
    </lineage>
</organism>
<keyword evidence="8" id="KW-1185">Reference proteome</keyword>
<dbReference type="Proteomes" id="UP000192284">
    <property type="component" value="Unassembled WGS sequence"/>
</dbReference>
<gene>
    <name evidence="7" type="ORF">BST12_02615</name>
</gene>
<dbReference type="NCBIfam" id="TIGR02087">
    <property type="entry name" value="LEUD_arch"/>
    <property type="match status" value="1"/>
</dbReference>
<comment type="caution">
    <text evidence="7">The sequence shown here is derived from an EMBL/GenBank/DDBJ whole genome shotgun (WGS) entry which is preliminary data.</text>
</comment>
<dbReference type="InterPro" id="IPR050075">
    <property type="entry name" value="LeuD"/>
</dbReference>
<keyword evidence="3" id="KW-0456">Lyase</keyword>
<dbReference type="OrthoDB" id="9777465at2"/>
<comment type="similarity">
    <text evidence="1">Belongs to the LeuD family. LeuD type 2 subfamily.</text>
</comment>
<dbReference type="EMBL" id="MVHE01000002">
    <property type="protein sequence ID" value="ORA25938.1"/>
    <property type="molecule type" value="Genomic_DNA"/>
</dbReference>
<feature type="domain" description="Aconitase A/isopropylmalate dehydratase small subunit swivel" evidence="6">
    <location>
        <begin position="60"/>
        <end position="112"/>
    </location>
</feature>
<evidence type="ECO:0000259" key="6">
    <source>
        <dbReference type="Pfam" id="PF00694"/>
    </source>
</evidence>
<dbReference type="Gene3D" id="3.20.19.10">
    <property type="entry name" value="Aconitase, domain 4"/>
    <property type="match status" value="1"/>
</dbReference>
<dbReference type="SUPFAM" id="SSF52016">
    <property type="entry name" value="LeuD/IlvD-like"/>
    <property type="match status" value="1"/>
</dbReference>